<keyword evidence="2" id="KW-1185">Reference proteome</keyword>
<dbReference type="Proteomes" id="UP001223743">
    <property type="component" value="Unassembled WGS sequence"/>
</dbReference>
<gene>
    <name evidence="1" type="ORF">QO015_002381</name>
</gene>
<evidence type="ECO:0000313" key="1">
    <source>
        <dbReference type="EMBL" id="MDQ0516768.1"/>
    </source>
</evidence>
<sequence length="331" mass="36544">MTFANAADLIRLLLRQSDRHPVRAIGAAELEPYDPRFHRSLRNLGVLVPRIDLPDDGGSVFGVIEGSLIVVDPETGECERHDDALDIQTFDIDVAALCRAIREQSGLTGPGPTAISSRIWRLGRYQQHGRVAEICLVRRLREETAQEILDHVRGAIDTETSVALVSLGSSEVPTVVARQLDRLRMTVSCAEDLLRDDPVRPFALDFGRVRLAAGKHAPDARLQVDRIGRRAICDGVEITVEPRDFYALVLLAEEAMAAGGWVLRDSIAAALQSSTRKDSNLEQVDRCINRLRTAFKRQAVSTDAPTKAFIETKPKVGYRLTFVSSEIAFIA</sequence>
<protein>
    <recommendedName>
        <fullName evidence="3">OmpR/PhoB-type domain-containing protein</fullName>
    </recommendedName>
</protein>
<comment type="caution">
    <text evidence="1">The sequence shown here is derived from an EMBL/GenBank/DDBJ whole genome shotgun (WGS) entry which is preliminary data.</text>
</comment>
<dbReference type="RefSeq" id="WP_266279183.1">
    <property type="nucleotide sequence ID" value="NZ_JAPKNF010000001.1"/>
</dbReference>
<name>A0ABU0M780_9HYPH</name>
<evidence type="ECO:0000313" key="2">
    <source>
        <dbReference type="Proteomes" id="UP001223743"/>
    </source>
</evidence>
<dbReference type="EMBL" id="JAUSWJ010000001">
    <property type="protein sequence ID" value="MDQ0516768.1"/>
    <property type="molecule type" value="Genomic_DNA"/>
</dbReference>
<dbReference type="Gene3D" id="1.10.10.10">
    <property type="entry name" value="Winged helix-like DNA-binding domain superfamily/Winged helix DNA-binding domain"/>
    <property type="match status" value="1"/>
</dbReference>
<reference evidence="1 2" key="1">
    <citation type="submission" date="2023-07" db="EMBL/GenBank/DDBJ databases">
        <title>Genomic Encyclopedia of Type Strains, Phase IV (KMG-IV): sequencing the most valuable type-strain genomes for metagenomic binning, comparative biology and taxonomic classification.</title>
        <authorList>
            <person name="Goeker M."/>
        </authorList>
    </citation>
    <scope>NUCLEOTIDE SEQUENCE [LARGE SCALE GENOMIC DNA]</scope>
    <source>
        <strain evidence="1 2">B1-1</strain>
    </source>
</reference>
<dbReference type="InterPro" id="IPR016032">
    <property type="entry name" value="Sig_transdc_resp-reg_C-effctor"/>
</dbReference>
<dbReference type="SUPFAM" id="SSF46894">
    <property type="entry name" value="C-terminal effector domain of the bipartite response regulators"/>
    <property type="match status" value="1"/>
</dbReference>
<organism evidence="1 2">
    <name type="scientific">Kaistia geumhonensis</name>
    <dbReference type="NCBI Taxonomy" id="410839"/>
    <lineage>
        <taxon>Bacteria</taxon>
        <taxon>Pseudomonadati</taxon>
        <taxon>Pseudomonadota</taxon>
        <taxon>Alphaproteobacteria</taxon>
        <taxon>Hyphomicrobiales</taxon>
        <taxon>Kaistiaceae</taxon>
        <taxon>Kaistia</taxon>
    </lineage>
</organism>
<dbReference type="InterPro" id="IPR036388">
    <property type="entry name" value="WH-like_DNA-bd_sf"/>
</dbReference>
<proteinExistence type="predicted"/>
<evidence type="ECO:0008006" key="3">
    <source>
        <dbReference type="Google" id="ProtNLM"/>
    </source>
</evidence>
<accession>A0ABU0M780</accession>